<dbReference type="SUPFAM" id="SSF81301">
    <property type="entry name" value="Nucleotidyltransferase"/>
    <property type="match status" value="1"/>
</dbReference>
<dbReference type="OrthoDB" id="21330at2759"/>
<dbReference type="Pfam" id="PF02410">
    <property type="entry name" value="RsfS"/>
    <property type="match status" value="1"/>
</dbReference>
<dbReference type="eggNOG" id="KOG3212">
    <property type="taxonomic scope" value="Eukaryota"/>
</dbReference>
<gene>
    <name evidence="2" type="ORF">BVRB_019560</name>
</gene>
<dbReference type="EMBL" id="KQ129972">
    <property type="protein sequence ID" value="KMS64508.1"/>
    <property type="molecule type" value="Genomic_DNA"/>
</dbReference>
<evidence type="ECO:0000313" key="2">
    <source>
        <dbReference type="EMBL" id="KMS64508.1"/>
    </source>
</evidence>
<dbReference type="PANTHER" id="PTHR21043">
    <property type="entry name" value="IOJAP SUPERFAMILY ORTHOLOG"/>
    <property type="match status" value="1"/>
</dbReference>
<feature type="non-terminal residue" evidence="2">
    <location>
        <position position="58"/>
    </location>
</feature>
<name>A0A0J7YN29_BETVV</name>
<dbReference type="GO" id="GO:0090071">
    <property type="term" value="P:negative regulation of ribosome biogenesis"/>
    <property type="evidence" value="ECO:0007669"/>
    <property type="project" value="TreeGrafter"/>
</dbReference>
<dbReference type="InterPro" id="IPR043519">
    <property type="entry name" value="NT_sf"/>
</dbReference>
<evidence type="ECO:0008006" key="4">
    <source>
        <dbReference type="Google" id="ProtNLM"/>
    </source>
</evidence>
<accession>A0A0J7YN29</accession>
<dbReference type="AlphaFoldDB" id="A0A0J7YN29"/>
<dbReference type="GO" id="GO:0043023">
    <property type="term" value="F:ribosomal large subunit binding"/>
    <property type="evidence" value="ECO:0007669"/>
    <property type="project" value="TreeGrafter"/>
</dbReference>
<dbReference type="Proteomes" id="UP000035740">
    <property type="component" value="Unassembled WGS sequence"/>
</dbReference>
<sequence>AEGSKEDVVAKCRGERKWQLIVVDSGSVIVHALDEKARAYYDLESRWSGKKPPADLSQ</sequence>
<dbReference type="PANTHER" id="PTHR21043:SF0">
    <property type="entry name" value="MITOCHONDRIAL ASSEMBLY OF RIBOSOMAL LARGE SUBUNIT PROTEIN 1"/>
    <property type="match status" value="1"/>
</dbReference>
<feature type="non-terminal residue" evidence="2">
    <location>
        <position position="1"/>
    </location>
</feature>
<dbReference type="Gramene" id="KMS64508">
    <property type="protein sequence ID" value="KMS64508"/>
    <property type="gene ID" value="BVRB_019560"/>
</dbReference>
<proteinExistence type="inferred from homology"/>
<dbReference type="GO" id="GO:0017148">
    <property type="term" value="P:negative regulation of translation"/>
    <property type="evidence" value="ECO:0007669"/>
    <property type="project" value="TreeGrafter"/>
</dbReference>
<dbReference type="Gene3D" id="3.30.460.10">
    <property type="entry name" value="Beta Polymerase, domain 2"/>
    <property type="match status" value="1"/>
</dbReference>
<evidence type="ECO:0000313" key="3">
    <source>
        <dbReference type="Proteomes" id="UP000035740"/>
    </source>
</evidence>
<organism evidence="2 3">
    <name type="scientific">Beta vulgaris subsp. vulgaris</name>
    <name type="common">Beet</name>
    <dbReference type="NCBI Taxonomy" id="3555"/>
    <lineage>
        <taxon>Eukaryota</taxon>
        <taxon>Viridiplantae</taxon>
        <taxon>Streptophyta</taxon>
        <taxon>Embryophyta</taxon>
        <taxon>Tracheophyta</taxon>
        <taxon>Spermatophyta</taxon>
        <taxon>Magnoliopsida</taxon>
        <taxon>eudicotyledons</taxon>
        <taxon>Gunneridae</taxon>
        <taxon>Pentapetalae</taxon>
        <taxon>Caryophyllales</taxon>
        <taxon>Chenopodiaceae</taxon>
        <taxon>Betoideae</taxon>
        <taxon>Beta</taxon>
    </lineage>
</organism>
<comment type="similarity">
    <text evidence="1">Belongs to the Iojap/RsfS family.</text>
</comment>
<evidence type="ECO:0000256" key="1">
    <source>
        <dbReference type="ARBA" id="ARBA00010574"/>
    </source>
</evidence>
<reference evidence="2 3" key="1">
    <citation type="journal article" date="2014" name="Nature">
        <title>The genome of the recently domesticated crop plant sugar beet (Beta vulgaris).</title>
        <authorList>
            <person name="Dohm J.C."/>
            <person name="Minoche A.E."/>
            <person name="Holtgrawe D."/>
            <person name="Capella-Gutierrez S."/>
            <person name="Zakrzewski F."/>
            <person name="Tafer H."/>
            <person name="Rupp O."/>
            <person name="Sorensen T.R."/>
            <person name="Stracke R."/>
            <person name="Reinhardt R."/>
            <person name="Goesmann A."/>
            <person name="Kraft T."/>
            <person name="Schulz B."/>
            <person name="Stadler P.F."/>
            <person name="Schmidt T."/>
            <person name="Gabaldon T."/>
            <person name="Lehrach H."/>
            <person name="Weisshaar B."/>
            <person name="Himmelbauer H."/>
        </authorList>
    </citation>
    <scope>NUCLEOTIDE SEQUENCE [LARGE SCALE GENOMIC DNA]</scope>
    <source>
        <tissue evidence="2">Taproot</tissue>
    </source>
</reference>
<dbReference type="InterPro" id="IPR004394">
    <property type="entry name" value="Iojap/RsfS/C7orf30"/>
</dbReference>
<keyword evidence="3" id="KW-1185">Reference proteome</keyword>
<protein>
    <recommendedName>
        <fullName evidence="4">Ribosome silencing factor</fullName>
    </recommendedName>
</protein>